<dbReference type="EMBL" id="JAGFBR010000005">
    <property type="protein sequence ID" value="KAH0467225.1"/>
    <property type="molecule type" value="Genomic_DNA"/>
</dbReference>
<evidence type="ECO:0000313" key="2">
    <source>
        <dbReference type="Proteomes" id="UP000775213"/>
    </source>
</evidence>
<organism evidence="1 2">
    <name type="scientific">Dendrobium chrysotoxum</name>
    <name type="common">Orchid</name>
    <dbReference type="NCBI Taxonomy" id="161865"/>
    <lineage>
        <taxon>Eukaryota</taxon>
        <taxon>Viridiplantae</taxon>
        <taxon>Streptophyta</taxon>
        <taxon>Embryophyta</taxon>
        <taxon>Tracheophyta</taxon>
        <taxon>Spermatophyta</taxon>
        <taxon>Magnoliopsida</taxon>
        <taxon>Liliopsida</taxon>
        <taxon>Asparagales</taxon>
        <taxon>Orchidaceae</taxon>
        <taxon>Epidendroideae</taxon>
        <taxon>Malaxideae</taxon>
        <taxon>Dendrobiinae</taxon>
        <taxon>Dendrobium</taxon>
    </lineage>
</organism>
<dbReference type="AlphaFoldDB" id="A0AAV7HIR5"/>
<protein>
    <submittedName>
        <fullName evidence="1">Uncharacterized protein</fullName>
    </submittedName>
</protein>
<sequence length="88" mass="9779">MAGELRGRIDRVPWPGRRNPAAMNHRRWRWGLCRSSSSSPRSGLEGLVDGHIFINALHGVAGCAHVKDEMNKNGDLALFEDDELMGII</sequence>
<name>A0AAV7HIR5_DENCH</name>
<reference evidence="1 2" key="1">
    <citation type="journal article" date="2021" name="Hortic Res">
        <title>Chromosome-scale assembly of the Dendrobium chrysotoxum genome enhances the understanding of orchid evolution.</title>
        <authorList>
            <person name="Zhang Y."/>
            <person name="Zhang G.Q."/>
            <person name="Zhang D."/>
            <person name="Liu X.D."/>
            <person name="Xu X.Y."/>
            <person name="Sun W.H."/>
            <person name="Yu X."/>
            <person name="Zhu X."/>
            <person name="Wang Z.W."/>
            <person name="Zhao X."/>
            <person name="Zhong W.Y."/>
            <person name="Chen H."/>
            <person name="Yin W.L."/>
            <person name="Huang T."/>
            <person name="Niu S.C."/>
            <person name="Liu Z.J."/>
        </authorList>
    </citation>
    <scope>NUCLEOTIDE SEQUENCE [LARGE SCALE GENOMIC DNA]</scope>
    <source>
        <strain evidence="1">Lindl</strain>
    </source>
</reference>
<accession>A0AAV7HIR5</accession>
<proteinExistence type="predicted"/>
<comment type="caution">
    <text evidence="1">The sequence shown here is derived from an EMBL/GenBank/DDBJ whole genome shotgun (WGS) entry which is preliminary data.</text>
</comment>
<keyword evidence="2" id="KW-1185">Reference proteome</keyword>
<dbReference type="Proteomes" id="UP000775213">
    <property type="component" value="Unassembled WGS sequence"/>
</dbReference>
<evidence type="ECO:0000313" key="1">
    <source>
        <dbReference type="EMBL" id="KAH0467225.1"/>
    </source>
</evidence>
<gene>
    <name evidence="1" type="ORF">IEQ34_004463</name>
</gene>